<protein>
    <submittedName>
        <fullName evidence="2">Uncharacterized protein</fullName>
    </submittedName>
</protein>
<proteinExistence type="predicted"/>
<keyword evidence="3" id="KW-1185">Reference proteome</keyword>
<dbReference type="Proteomes" id="UP001630127">
    <property type="component" value="Unassembled WGS sequence"/>
</dbReference>
<keyword evidence="1" id="KW-0812">Transmembrane</keyword>
<dbReference type="AlphaFoldDB" id="A0ABD3B630"/>
<accession>A0ABD3B630</accession>
<feature type="transmembrane region" description="Helical" evidence="1">
    <location>
        <begin position="65"/>
        <end position="85"/>
    </location>
</feature>
<keyword evidence="1" id="KW-1133">Transmembrane helix</keyword>
<dbReference type="EMBL" id="JBJUIK010000001">
    <property type="protein sequence ID" value="KAL3539010.1"/>
    <property type="molecule type" value="Genomic_DNA"/>
</dbReference>
<sequence length="102" mass="11647">MDRNDPAFGVLAEQKKWMRCPRCHHFVELIEDALHLFATSVEDRSINIGVIVEVLLCAVNGAFEFLWFSWLFVGSFLCFRVLVLLENTDAVSSHLSHPLTLI</sequence>
<organism evidence="2 3">
    <name type="scientific">Cinchona calisaya</name>
    <dbReference type="NCBI Taxonomy" id="153742"/>
    <lineage>
        <taxon>Eukaryota</taxon>
        <taxon>Viridiplantae</taxon>
        <taxon>Streptophyta</taxon>
        <taxon>Embryophyta</taxon>
        <taxon>Tracheophyta</taxon>
        <taxon>Spermatophyta</taxon>
        <taxon>Magnoliopsida</taxon>
        <taxon>eudicotyledons</taxon>
        <taxon>Gunneridae</taxon>
        <taxon>Pentapetalae</taxon>
        <taxon>asterids</taxon>
        <taxon>lamiids</taxon>
        <taxon>Gentianales</taxon>
        <taxon>Rubiaceae</taxon>
        <taxon>Cinchonoideae</taxon>
        <taxon>Cinchoneae</taxon>
        <taxon>Cinchona</taxon>
    </lineage>
</organism>
<evidence type="ECO:0000313" key="3">
    <source>
        <dbReference type="Proteomes" id="UP001630127"/>
    </source>
</evidence>
<keyword evidence="1" id="KW-0472">Membrane</keyword>
<reference evidence="2 3" key="1">
    <citation type="submission" date="2024-11" db="EMBL/GenBank/DDBJ databases">
        <title>A near-complete genome assembly of Cinchona calisaya.</title>
        <authorList>
            <person name="Lian D.C."/>
            <person name="Zhao X.W."/>
            <person name="Wei L."/>
        </authorList>
    </citation>
    <scope>NUCLEOTIDE SEQUENCE [LARGE SCALE GENOMIC DNA]</scope>
    <source>
        <tissue evidence="2">Nenye</tissue>
    </source>
</reference>
<evidence type="ECO:0000313" key="2">
    <source>
        <dbReference type="EMBL" id="KAL3539010.1"/>
    </source>
</evidence>
<evidence type="ECO:0000256" key="1">
    <source>
        <dbReference type="SAM" id="Phobius"/>
    </source>
</evidence>
<name>A0ABD3B630_9GENT</name>
<comment type="caution">
    <text evidence="2">The sequence shown here is derived from an EMBL/GenBank/DDBJ whole genome shotgun (WGS) entry which is preliminary data.</text>
</comment>
<gene>
    <name evidence="2" type="ORF">ACH5RR_002376</name>
</gene>